<protein>
    <recommendedName>
        <fullName evidence="3">CRISPR system Cms protein Csm5</fullName>
    </recommendedName>
    <alternativeName>
        <fullName evidence="6">CRISPR type III A-associated protein Csm5</fullName>
    </alternativeName>
</protein>
<dbReference type="PANTHER" id="PTHR38007:SF1">
    <property type="entry name" value="CRISPR SYSTEM CMS PROTEIN CSM5"/>
    <property type="match status" value="1"/>
</dbReference>
<dbReference type="NCBIfam" id="TIGR01899">
    <property type="entry name" value="cas_TM1807_csm5"/>
    <property type="match status" value="1"/>
</dbReference>
<comment type="function">
    <text evidence="1">This subunit might be involved in maturation of a crRNA intermediate to its mature form.</text>
</comment>
<evidence type="ECO:0000256" key="6">
    <source>
        <dbReference type="ARBA" id="ARBA00031720"/>
    </source>
</evidence>
<reference evidence="8" key="1">
    <citation type="submission" date="2019-08" db="EMBL/GenBank/DDBJ databases">
        <authorList>
            <person name="Kucharzyk K."/>
            <person name="Murdoch R.W."/>
            <person name="Higgins S."/>
            <person name="Loffler F."/>
        </authorList>
    </citation>
    <scope>NUCLEOTIDE SEQUENCE</scope>
</reference>
<dbReference type="EMBL" id="VSSQ01000213">
    <property type="protein sequence ID" value="MPL85919.1"/>
    <property type="molecule type" value="Genomic_DNA"/>
</dbReference>
<comment type="similarity">
    <text evidence="2">Belongs to the CRISPR-associated Csm5 family.</text>
</comment>
<evidence type="ECO:0000256" key="3">
    <source>
        <dbReference type="ARBA" id="ARBA00016113"/>
    </source>
</evidence>
<evidence type="ECO:0000256" key="5">
    <source>
        <dbReference type="ARBA" id="ARBA00023118"/>
    </source>
</evidence>
<evidence type="ECO:0000259" key="7">
    <source>
        <dbReference type="Pfam" id="PF03787"/>
    </source>
</evidence>
<dbReference type="GO" id="GO:0051607">
    <property type="term" value="P:defense response to virus"/>
    <property type="evidence" value="ECO:0007669"/>
    <property type="project" value="UniProtKB-KW"/>
</dbReference>
<comment type="caution">
    <text evidence="8">The sequence shown here is derived from an EMBL/GenBank/DDBJ whole genome shotgun (WGS) entry which is preliminary data.</text>
</comment>
<feature type="domain" description="CRISPR type III-associated protein" evidence="7">
    <location>
        <begin position="4"/>
        <end position="264"/>
    </location>
</feature>
<proteinExistence type="inferred from homology"/>
<evidence type="ECO:0000256" key="2">
    <source>
        <dbReference type="ARBA" id="ARBA00006680"/>
    </source>
</evidence>
<evidence type="ECO:0000256" key="4">
    <source>
        <dbReference type="ARBA" id="ARBA00022884"/>
    </source>
</evidence>
<name>A0A644V3J8_9ZZZZ</name>
<dbReference type="InterPro" id="IPR010173">
    <property type="entry name" value="CRISPR-assoc_Csm5"/>
</dbReference>
<organism evidence="8">
    <name type="scientific">bioreactor metagenome</name>
    <dbReference type="NCBI Taxonomy" id="1076179"/>
    <lineage>
        <taxon>unclassified sequences</taxon>
        <taxon>metagenomes</taxon>
        <taxon>ecological metagenomes</taxon>
    </lineage>
</organism>
<dbReference type="Pfam" id="PF03787">
    <property type="entry name" value="RAMPs"/>
    <property type="match status" value="1"/>
</dbReference>
<sequence>MKATLTTLTPVHIGNGTTYNRNIDFIQSGNKIGIIDEKKVFKLLGEENLHQWVAAIDRGGNAFVELLKSRGWVEDDLDTVCSRIDNLKSSKHNSTQLKEIYRTPLKGITIPGSSIKGALRTLIFNDLLTEDVMGNIKPKDLQNKYGKFDFTTLDKQIFGSNANEKSTRFLKVRDVHFENIKANVYEVQILDAFHKGWSFKPGQQTLVEAIPANCSAEFEIIVDELLLQRNIENETQERRKFQNDPRNTGKTYQTKWPEEKINYLKNGIEDFCWRVNEHTKFLAGTEYNNLLEEEIIDAGNILETYDHIYEMCETAGNREMILRVGGFSGYLFTTGQWMGMEKQINISDVEFNNLRKSVQKRDYTQMAIWPKTRKVTSGGRLFGFVRISF</sequence>
<evidence type="ECO:0000313" key="8">
    <source>
        <dbReference type="EMBL" id="MPL85919.1"/>
    </source>
</evidence>
<evidence type="ECO:0000256" key="1">
    <source>
        <dbReference type="ARBA" id="ARBA00003088"/>
    </source>
</evidence>
<gene>
    <name evidence="8" type="ORF">SDC9_31894</name>
</gene>
<keyword evidence="4" id="KW-0694">RNA-binding</keyword>
<accession>A0A644V3J8</accession>
<dbReference type="InterPro" id="IPR005537">
    <property type="entry name" value="RAMP_III_fam"/>
</dbReference>
<dbReference type="GO" id="GO:0003723">
    <property type="term" value="F:RNA binding"/>
    <property type="evidence" value="ECO:0007669"/>
    <property type="project" value="UniProtKB-KW"/>
</dbReference>
<dbReference type="PANTHER" id="PTHR38007">
    <property type="entry name" value="CRISPR SYSTEM CMS PROTEIN CSM5"/>
    <property type="match status" value="1"/>
</dbReference>
<keyword evidence="5" id="KW-0051">Antiviral defense</keyword>
<dbReference type="AlphaFoldDB" id="A0A644V3J8"/>